<proteinExistence type="predicted"/>
<accession>A0ABZ0JK50</accession>
<organism evidence="1 2">
    <name type="scientific">Xanthomonas rydalmerensis</name>
    <dbReference type="NCBI Taxonomy" id="3046274"/>
    <lineage>
        <taxon>Bacteria</taxon>
        <taxon>Pseudomonadati</taxon>
        <taxon>Pseudomonadota</taxon>
        <taxon>Gammaproteobacteria</taxon>
        <taxon>Lysobacterales</taxon>
        <taxon>Lysobacteraceae</taxon>
        <taxon>Xanthomonas</taxon>
    </lineage>
</organism>
<reference evidence="1 2" key="1">
    <citation type="submission" date="2023-05" db="EMBL/GenBank/DDBJ databases">
        <title>Xanthomonas rydalmerenesis sp. nov., a novel Xanthomonas species isolated from Fragaria x ananassa.</title>
        <authorList>
            <person name="McKnight D.J.E."/>
            <person name="Wong-Bajracharya J."/>
            <person name="Okoh E.B."/>
            <person name="Snijders F."/>
            <person name="Lidbetter F."/>
            <person name="Webster J."/>
            <person name="Djordjevic S.P."/>
            <person name="Bogema D.R."/>
            <person name="Chapman T.A."/>
        </authorList>
    </citation>
    <scope>NUCLEOTIDE SEQUENCE [LARGE SCALE GENOMIC DNA]</scope>
    <source>
        <strain evidence="1 2">DAR34883</strain>
    </source>
</reference>
<evidence type="ECO:0000313" key="2">
    <source>
        <dbReference type="Proteomes" id="UP001302020"/>
    </source>
</evidence>
<dbReference type="RefSeq" id="WP_184448355.1">
    <property type="nucleotide sequence ID" value="NZ_CP126170.1"/>
</dbReference>
<name>A0ABZ0JK50_9XANT</name>
<dbReference type="EMBL" id="CP126172">
    <property type="protein sequence ID" value="WOS40178.1"/>
    <property type="molecule type" value="Genomic_DNA"/>
</dbReference>
<evidence type="ECO:0000313" key="1">
    <source>
        <dbReference type="EMBL" id="WOS40178.1"/>
    </source>
</evidence>
<dbReference type="Proteomes" id="UP001302020">
    <property type="component" value="Chromosome"/>
</dbReference>
<keyword evidence="2" id="KW-1185">Reference proteome</keyword>
<gene>
    <name evidence="1" type="ORF">QN243_17525</name>
</gene>
<sequence length="85" mass="8932">MAMSGVCVAESAVGPCHLWRLRVHADAIPVDTVGVMGEPRLQPRRIVLGLVDARATTKHGAIGFAIASLLRESLSISSSGSEVPR</sequence>
<protein>
    <submittedName>
        <fullName evidence="1">Uncharacterized protein</fullName>
    </submittedName>
</protein>